<dbReference type="RefSeq" id="WP_229674387.1">
    <property type="nucleotide sequence ID" value="NZ_BMNA01000004.1"/>
</dbReference>
<dbReference type="EMBL" id="BMNA01000004">
    <property type="protein sequence ID" value="GGM05396.1"/>
    <property type="molecule type" value="Genomic_DNA"/>
</dbReference>
<dbReference type="PANTHER" id="PTHR43329">
    <property type="entry name" value="EPOXIDE HYDROLASE"/>
    <property type="match status" value="1"/>
</dbReference>
<feature type="region of interest" description="Disordered" evidence="2">
    <location>
        <begin position="318"/>
        <end position="397"/>
    </location>
</feature>
<proteinExistence type="predicted"/>
<evidence type="ECO:0000256" key="1">
    <source>
        <dbReference type="ARBA" id="ARBA00022801"/>
    </source>
</evidence>
<evidence type="ECO:0000259" key="3">
    <source>
        <dbReference type="Pfam" id="PF00561"/>
    </source>
</evidence>
<dbReference type="SUPFAM" id="SSF53474">
    <property type="entry name" value="alpha/beta-Hydrolases"/>
    <property type="match status" value="1"/>
</dbReference>
<dbReference type="PRINTS" id="PR00111">
    <property type="entry name" value="ABHYDROLASE"/>
</dbReference>
<evidence type="ECO:0000313" key="4">
    <source>
        <dbReference type="EMBL" id="GGM05396.1"/>
    </source>
</evidence>
<dbReference type="GO" id="GO:0016787">
    <property type="term" value="F:hydrolase activity"/>
    <property type="evidence" value="ECO:0007669"/>
    <property type="project" value="UniProtKB-KW"/>
</dbReference>
<feature type="region of interest" description="Disordered" evidence="2">
    <location>
        <begin position="1"/>
        <end position="30"/>
    </location>
</feature>
<reference evidence="4" key="1">
    <citation type="journal article" date="2014" name="Int. J. Syst. Evol. Microbiol.">
        <title>Complete genome sequence of Corynebacterium casei LMG S-19264T (=DSM 44701T), isolated from a smear-ripened cheese.</title>
        <authorList>
            <consortium name="US DOE Joint Genome Institute (JGI-PGF)"/>
            <person name="Walter F."/>
            <person name="Albersmeier A."/>
            <person name="Kalinowski J."/>
            <person name="Ruckert C."/>
        </authorList>
    </citation>
    <scope>NUCLEOTIDE SEQUENCE</scope>
    <source>
        <strain evidence="4">CGMCC 4.7308</strain>
    </source>
</reference>
<protein>
    <recommendedName>
        <fullName evidence="3">AB hydrolase-1 domain-containing protein</fullName>
    </recommendedName>
</protein>
<evidence type="ECO:0000256" key="2">
    <source>
        <dbReference type="SAM" id="MobiDB-lite"/>
    </source>
</evidence>
<feature type="compositionally biased region" description="Low complexity" evidence="2">
    <location>
        <begin position="359"/>
        <end position="395"/>
    </location>
</feature>
<dbReference type="InterPro" id="IPR000073">
    <property type="entry name" value="AB_hydrolase_1"/>
</dbReference>
<reference evidence="4" key="2">
    <citation type="submission" date="2020-09" db="EMBL/GenBank/DDBJ databases">
        <authorList>
            <person name="Sun Q."/>
            <person name="Zhou Y."/>
        </authorList>
    </citation>
    <scope>NUCLEOTIDE SEQUENCE</scope>
    <source>
        <strain evidence="4">CGMCC 4.7308</strain>
    </source>
</reference>
<dbReference type="Pfam" id="PF00561">
    <property type="entry name" value="Abhydrolase_1"/>
    <property type="match status" value="1"/>
</dbReference>
<evidence type="ECO:0000313" key="5">
    <source>
        <dbReference type="Proteomes" id="UP000655208"/>
    </source>
</evidence>
<dbReference type="AlphaFoldDB" id="A0A917T1Y2"/>
<dbReference type="Gene3D" id="3.40.50.1820">
    <property type="entry name" value="alpha/beta hydrolase"/>
    <property type="match status" value="1"/>
</dbReference>
<sequence>MTTVPAPTGPDADRTARGEGAAARPHDPVDRSVNANGIRFHLVEAGSGPLVLLLPGFGQTAGSWRHQLRDLAAAGYRAAAPDLRGTGESDKTPRGYDAFTLAEDVAGLVGALGERSAVLVGQGYGGTLAFDVATMHPDRVRGVVAIAAPHPARLAAPRLPSRTPYRRLLRFAAAPLFPDRRLAAGNGARLERIVHAAAGPQWTSTAEYTSAVADMRRSITIPGAAKGAVEQLRWVARSPWRTDGRRHREALQSGVHVPVLHLAGDADRFVPLEELTDAARHCHGAYRLRVVPGAGHYPPEEAPEVVDRLVVEFLRALDGGPTPATQDRPVRRGRHAVPAAPDGTTAGAPRRGRHERAAPADGGAAAAADGVAPHAADGGAAAAADGAGTDTGGRAPVRPQMTLDAALRDEPGTAGARVDGRDLSAPAAALRTDLAAAAVQRAAAAGDPRPVDDAGAPAVDRRQARRSVGPVTVRATDGPAPAGVTSRPVR</sequence>
<keyword evidence="1" id="KW-0378">Hydrolase</keyword>
<dbReference type="Proteomes" id="UP000655208">
    <property type="component" value="Unassembled WGS sequence"/>
</dbReference>
<name>A0A917T1Y2_9ACTN</name>
<dbReference type="InterPro" id="IPR000639">
    <property type="entry name" value="Epox_hydrolase-like"/>
</dbReference>
<accession>A0A917T1Y2</accession>
<dbReference type="PRINTS" id="PR00412">
    <property type="entry name" value="EPOXHYDRLASE"/>
</dbReference>
<dbReference type="InterPro" id="IPR029058">
    <property type="entry name" value="AB_hydrolase_fold"/>
</dbReference>
<feature type="domain" description="AB hydrolase-1" evidence="3">
    <location>
        <begin position="49"/>
        <end position="303"/>
    </location>
</feature>
<keyword evidence="5" id="KW-1185">Reference proteome</keyword>
<comment type="caution">
    <text evidence="4">The sequence shown here is derived from an EMBL/GenBank/DDBJ whole genome shotgun (WGS) entry which is preliminary data.</text>
</comment>
<organism evidence="4 5">
    <name type="scientific">Nakamurella endophytica</name>
    <dbReference type="NCBI Taxonomy" id="1748367"/>
    <lineage>
        <taxon>Bacteria</taxon>
        <taxon>Bacillati</taxon>
        <taxon>Actinomycetota</taxon>
        <taxon>Actinomycetes</taxon>
        <taxon>Nakamurellales</taxon>
        <taxon>Nakamurellaceae</taxon>
        <taxon>Nakamurella</taxon>
    </lineage>
</organism>
<feature type="region of interest" description="Disordered" evidence="2">
    <location>
        <begin position="441"/>
        <end position="490"/>
    </location>
</feature>
<feature type="compositionally biased region" description="Low complexity" evidence="2">
    <location>
        <begin position="336"/>
        <end position="349"/>
    </location>
</feature>
<gene>
    <name evidence="4" type="ORF">GCM10011594_27030</name>
</gene>